<keyword evidence="6 8" id="KW-0472">Membrane</keyword>
<dbReference type="Gene3D" id="1.20.1720.10">
    <property type="entry name" value="Multidrug resistance protein D"/>
    <property type="match status" value="1"/>
</dbReference>
<dbReference type="SUPFAM" id="SSF103473">
    <property type="entry name" value="MFS general substrate transporter"/>
    <property type="match status" value="1"/>
</dbReference>
<dbReference type="GO" id="GO:0005886">
    <property type="term" value="C:plasma membrane"/>
    <property type="evidence" value="ECO:0007669"/>
    <property type="project" value="UniProtKB-SubCell"/>
</dbReference>
<feature type="transmembrane region" description="Helical" evidence="8">
    <location>
        <begin position="359"/>
        <end position="383"/>
    </location>
</feature>
<feature type="transmembrane region" description="Helical" evidence="8">
    <location>
        <begin position="200"/>
        <end position="220"/>
    </location>
</feature>
<gene>
    <name evidence="10" type="ORF">AQJ11_33845</name>
</gene>
<evidence type="ECO:0000256" key="2">
    <source>
        <dbReference type="ARBA" id="ARBA00022448"/>
    </source>
</evidence>
<evidence type="ECO:0000313" key="10">
    <source>
        <dbReference type="EMBL" id="KUN18435.1"/>
    </source>
</evidence>
<dbReference type="PANTHER" id="PTHR42718">
    <property type="entry name" value="MAJOR FACILITATOR SUPERFAMILY MULTIDRUG TRANSPORTER MFSC"/>
    <property type="match status" value="1"/>
</dbReference>
<evidence type="ECO:0000256" key="6">
    <source>
        <dbReference type="ARBA" id="ARBA00023136"/>
    </source>
</evidence>
<name>A0A101PVE8_STRCK</name>
<keyword evidence="3" id="KW-1003">Cell membrane</keyword>
<evidence type="ECO:0000256" key="3">
    <source>
        <dbReference type="ARBA" id="ARBA00022475"/>
    </source>
</evidence>
<evidence type="ECO:0000313" key="11">
    <source>
        <dbReference type="Proteomes" id="UP000053398"/>
    </source>
</evidence>
<proteinExistence type="predicted"/>
<feature type="transmembrane region" description="Helical" evidence="8">
    <location>
        <begin position="170"/>
        <end position="188"/>
    </location>
</feature>
<accession>A0A101PVE8</accession>
<dbReference type="InterPro" id="IPR011701">
    <property type="entry name" value="MFS"/>
</dbReference>
<dbReference type="CDD" id="cd17321">
    <property type="entry name" value="MFS_MMR_MDR_like"/>
    <property type="match status" value="1"/>
</dbReference>
<feature type="transmembrane region" description="Helical" evidence="8">
    <location>
        <begin position="269"/>
        <end position="289"/>
    </location>
</feature>
<dbReference type="InterPro" id="IPR020846">
    <property type="entry name" value="MFS_dom"/>
</dbReference>
<dbReference type="PROSITE" id="PS50850">
    <property type="entry name" value="MFS"/>
    <property type="match status" value="1"/>
</dbReference>
<dbReference type="InterPro" id="IPR036259">
    <property type="entry name" value="MFS_trans_sf"/>
</dbReference>
<evidence type="ECO:0000259" key="9">
    <source>
        <dbReference type="PROSITE" id="PS50850"/>
    </source>
</evidence>
<dbReference type="PANTHER" id="PTHR42718:SF46">
    <property type="entry name" value="BLR6921 PROTEIN"/>
    <property type="match status" value="1"/>
</dbReference>
<comment type="subcellular location">
    <subcellularLocation>
        <location evidence="1">Cell membrane</location>
        <topology evidence="1">Multi-pass membrane protein</topology>
    </subcellularLocation>
</comment>
<evidence type="ECO:0000256" key="1">
    <source>
        <dbReference type="ARBA" id="ARBA00004651"/>
    </source>
</evidence>
<dbReference type="AlphaFoldDB" id="A0A101PVE8"/>
<organism evidence="10 11">
    <name type="scientific">Streptomyces corchorusii</name>
    <name type="common">Streptomyces chibaensis</name>
    <dbReference type="NCBI Taxonomy" id="1903"/>
    <lineage>
        <taxon>Bacteria</taxon>
        <taxon>Bacillati</taxon>
        <taxon>Actinomycetota</taxon>
        <taxon>Actinomycetes</taxon>
        <taxon>Kitasatosporales</taxon>
        <taxon>Streptomycetaceae</taxon>
        <taxon>Streptomyces</taxon>
    </lineage>
</organism>
<dbReference type="RefSeq" id="WP_059265752.1">
    <property type="nucleotide sequence ID" value="NZ_KQ948366.1"/>
</dbReference>
<dbReference type="Proteomes" id="UP000053398">
    <property type="component" value="Unassembled WGS sequence"/>
</dbReference>
<feature type="domain" description="Major facilitator superfamily (MFS) profile" evidence="9">
    <location>
        <begin position="13"/>
        <end position="461"/>
    </location>
</feature>
<dbReference type="GO" id="GO:0022857">
    <property type="term" value="F:transmembrane transporter activity"/>
    <property type="evidence" value="ECO:0007669"/>
    <property type="project" value="InterPro"/>
</dbReference>
<feature type="transmembrane region" description="Helical" evidence="8">
    <location>
        <begin position="80"/>
        <end position="102"/>
    </location>
</feature>
<dbReference type="EMBL" id="LMWP01000043">
    <property type="protein sequence ID" value="KUN18435.1"/>
    <property type="molecule type" value="Genomic_DNA"/>
</dbReference>
<dbReference type="Gene3D" id="1.20.1250.20">
    <property type="entry name" value="MFS general substrate transporter like domains"/>
    <property type="match status" value="1"/>
</dbReference>
<feature type="transmembrane region" description="Helical" evidence="8">
    <location>
        <begin position="438"/>
        <end position="456"/>
    </location>
</feature>
<evidence type="ECO:0000256" key="4">
    <source>
        <dbReference type="ARBA" id="ARBA00022692"/>
    </source>
</evidence>
<feature type="transmembrane region" description="Helical" evidence="8">
    <location>
        <begin position="232"/>
        <end position="249"/>
    </location>
</feature>
<keyword evidence="11" id="KW-1185">Reference proteome</keyword>
<dbReference type="GO" id="GO:0046677">
    <property type="term" value="P:response to antibiotic"/>
    <property type="evidence" value="ECO:0007669"/>
    <property type="project" value="UniProtKB-KW"/>
</dbReference>
<keyword evidence="7" id="KW-0046">Antibiotic resistance</keyword>
<feature type="transmembrane region" description="Helical" evidence="8">
    <location>
        <begin position="49"/>
        <end position="68"/>
    </location>
</feature>
<evidence type="ECO:0000256" key="8">
    <source>
        <dbReference type="SAM" id="Phobius"/>
    </source>
</evidence>
<feature type="transmembrane region" description="Helical" evidence="8">
    <location>
        <begin position="301"/>
        <end position="321"/>
    </location>
</feature>
<protein>
    <submittedName>
        <fullName evidence="10">MFS transporter</fullName>
    </submittedName>
</protein>
<dbReference type="Pfam" id="PF07690">
    <property type="entry name" value="MFS_1"/>
    <property type="match status" value="1"/>
</dbReference>
<feature type="transmembrane region" description="Helical" evidence="8">
    <location>
        <begin position="395"/>
        <end position="418"/>
    </location>
</feature>
<keyword evidence="5 8" id="KW-1133">Transmembrane helix</keyword>
<sequence length="478" mass="48296">MPSPTRRRGTGLLLALLAFAQFISAIDYNIVYVALPEIGREVGFDAHSLQWVISGYAVAFGGFLLLGGRAADLLGQRRTFTTALVLYGLASAVGGLVTSPGLLVAARAVQGLGGALLLPATLSLIATTFTEGAARNRALAVWGGAGAVGMALGSLLGGVLTNYLGWESVFFVNVPLALGAAAAALAIIPKDAPRERGRTFDLTGALTATIGFSALVFGVVQGPEAGWTSAETVTALLGGALFIGLFLLVESRTAHPLMPLRLFGNRSLVAAMGITFVFMGTFGAQYYFFTVYLQNVRGYSALATGLAFIPSALVGLVATKLSEKLLGRTGPRTTIVTGLLTGVAGMVALAAGMSPDGGYAALLPGIALLSLGQGLAWTAMFAAAGTGVEPHHQGIASAMASTTQQIGSAVGLAVLVAVANSGTHATTGAALVPGLRTAGFTAAALTMLGIGIAATLRGAKATAPQDAAPQKTEVRVPA</sequence>
<feature type="transmembrane region" description="Helical" evidence="8">
    <location>
        <begin position="333"/>
        <end position="353"/>
    </location>
</feature>
<comment type="caution">
    <text evidence="10">The sequence shown here is derived from an EMBL/GenBank/DDBJ whole genome shotgun (WGS) entry which is preliminary data.</text>
</comment>
<evidence type="ECO:0000256" key="5">
    <source>
        <dbReference type="ARBA" id="ARBA00022989"/>
    </source>
</evidence>
<reference evidence="10 11" key="1">
    <citation type="submission" date="2015-10" db="EMBL/GenBank/DDBJ databases">
        <title>Draft genome sequence of Streptomyces corchorusii DSM 40340, type strain for the species Streptomyces corchorusii.</title>
        <authorList>
            <person name="Ruckert C."/>
            <person name="Winkler A."/>
            <person name="Kalinowski J."/>
            <person name="Kampfer P."/>
            <person name="Glaeser S."/>
        </authorList>
    </citation>
    <scope>NUCLEOTIDE SEQUENCE [LARGE SCALE GENOMIC DNA]</scope>
    <source>
        <strain evidence="10 11">DSM 40340</strain>
    </source>
</reference>
<feature type="transmembrane region" description="Helical" evidence="8">
    <location>
        <begin position="139"/>
        <end position="164"/>
    </location>
</feature>
<keyword evidence="4 8" id="KW-0812">Transmembrane</keyword>
<keyword evidence="2" id="KW-0813">Transport</keyword>
<feature type="transmembrane region" description="Helical" evidence="8">
    <location>
        <begin position="108"/>
        <end position="127"/>
    </location>
</feature>
<evidence type="ECO:0000256" key="7">
    <source>
        <dbReference type="ARBA" id="ARBA00023251"/>
    </source>
</evidence>